<keyword evidence="4" id="KW-0812">Transmembrane</keyword>
<keyword evidence="4" id="KW-1133">Transmembrane helix</keyword>
<feature type="domain" description="Putative zinc-finger" evidence="5">
    <location>
        <begin position="15"/>
        <end position="41"/>
    </location>
</feature>
<keyword evidence="2" id="KW-0804">Transcription</keyword>
<sequence>MTGLMEGSPPHVEVAAYILGVLNKEDSEAFDRHLLDCPSCQRELIEMYELPDELDHLKRGAAGTPGAVNGTARDTNGYRMEDGLFAGLSDRTPRPPSPETNGTRLGGVNGAHLGDGVVRDLWSGEPIGPATTGPRHTTGPRRATGPRPGSGHRAASTGRRRAEPATGSEQVVRLDIDEVAVARYRRRRAVLLSAAAAVVIGVTGTVTAQLWPRTAQSAPIAQPQPPAPGDMDVFRKGAGPATGVSGSVGLVNKSWGTEVSFQLSGVRGPERCSLIAVSKNGATDVVSGWQVAAGKGYGVPGFPEPLTLTGGTALVLKDIKRFEVRRDDGVHLLDIPVA</sequence>
<feature type="region of interest" description="Disordered" evidence="3">
    <location>
        <begin position="124"/>
        <end position="167"/>
    </location>
</feature>
<dbReference type="InterPro" id="IPR041916">
    <property type="entry name" value="Anti_sigma_zinc_sf"/>
</dbReference>
<keyword evidence="1" id="KW-0805">Transcription regulation</keyword>
<dbReference type="RefSeq" id="WP_203990869.1">
    <property type="nucleotide sequence ID" value="NZ_BOOU01000071.1"/>
</dbReference>
<dbReference type="AlphaFoldDB" id="A0A919R700"/>
<evidence type="ECO:0000313" key="6">
    <source>
        <dbReference type="EMBL" id="GII80318.1"/>
    </source>
</evidence>
<keyword evidence="7" id="KW-1185">Reference proteome</keyword>
<evidence type="ECO:0000256" key="4">
    <source>
        <dbReference type="SAM" id="Phobius"/>
    </source>
</evidence>
<evidence type="ECO:0000256" key="3">
    <source>
        <dbReference type="SAM" id="MobiDB-lite"/>
    </source>
</evidence>
<feature type="compositionally biased region" description="Low complexity" evidence="3">
    <location>
        <begin position="128"/>
        <end position="149"/>
    </location>
</feature>
<reference evidence="6" key="1">
    <citation type="submission" date="2021-01" db="EMBL/GenBank/DDBJ databases">
        <title>Whole genome shotgun sequence of Sphaerisporangium rufum NBRC 109079.</title>
        <authorList>
            <person name="Komaki H."/>
            <person name="Tamura T."/>
        </authorList>
    </citation>
    <scope>NUCLEOTIDE SEQUENCE</scope>
    <source>
        <strain evidence="6">NBRC 109079</strain>
    </source>
</reference>
<evidence type="ECO:0000259" key="5">
    <source>
        <dbReference type="Pfam" id="PF13490"/>
    </source>
</evidence>
<evidence type="ECO:0000256" key="2">
    <source>
        <dbReference type="ARBA" id="ARBA00023163"/>
    </source>
</evidence>
<organism evidence="6 7">
    <name type="scientific">Sphaerisporangium rufum</name>
    <dbReference type="NCBI Taxonomy" id="1381558"/>
    <lineage>
        <taxon>Bacteria</taxon>
        <taxon>Bacillati</taxon>
        <taxon>Actinomycetota</taxon>
        <taxon>Actinomycetes</taxon>
        <taxon>Streptosporangiales</taxon>
        <taxon>Streptosporangiaceae</taxon>
        <taxon>Sphaerisporangium</taxon>
    </lineage>
</organism>
<dbReference type="Gene3D" id="1.10.10.1320">
    <property type="entry name" value="Anti-sigma factor, zinc-finger domain"/>
    <property type="match status" value="1"/>
</dbReference>
<evidence type="ECO:0000256" key="1">
    <source>
        <dbReference type="ARBA" id="ARBA00023015"/>
    </source>
</evidence>
<dbReference type="Proteomes" id="UP000655287">
    <property type="component" value="Unassembled WGS sequence"/>
</dbReference>
<comment type="caution">
    <text evidence="6">The sequence shown here is derived from an EMBL/GenBank/DDBJ whole genome shotgun (WGS) entry which is preliminary data.</text>
</comment>
<accession>A0A919R700</accession>
<feature type="region of interest" description="Disordered" evidence="3">
    <location>
        <begin position="59"/>
        <end position="78"/>
    </location>
</feature>
<keyword evidence="4" id="KW-0472">Membrane</keyword>
<feature type="region of interest" description="Disordered" evidence="3">
    <location>
        <begin position="85"/>
        <end position="110"/>
    </location>
</feature>
<name>A0A919R700_9ACTN</name>
<dbReference type="EMBL" id="BOOU01000071">
    <property type="protein sequence ID" value="GII80318.1"/>
    <property type="molecule type" value="Genomic_DNA"/>
</dbReference>
<dbReference type="Pfam" id="PF13490">
    <property type="entry name" value="zf-HC2"/>
    <property type="match status" value="1"/>
</dbReference>
<gene>
    <name evidence="6" type="ORF">Sru01_53000</name>
</gene>
<dbReference type="InterPro" id="IPR027383">
    <property type="entry name" value="Znf_put"/>
</dbReference>
<protein>
    <recommendedName>
        <fullName evidence="5">Putative zinc-finger domain-containing protein</fullName>
    </recommendedName>
</protein>
<proteinExistence type="predicted"/>
<evidence type="ECO:0000313" key="7">
    <source>
        <dbReference type="Proteomes" id="UP000655287"/>
    </source>
</evidence>
<feature type="transmembrane region" description="Helical" evidence="4">
    <location>
        <begin position="189"/>
        <end position="211"/>
    </location>
</feature>